<keyword evidence="3" id="KW-0597">Phosphoprotein</keyword>
<organism evidence="6 7">
    <name type="scientific">Lactiplantibacillus plantarum</name>
    <name type="common">Lactobacillus plantarum</name>
    <dbReference type="NCBI Taxonomy" id="1590"/>
    <lineage>
        <taxon>Bacteria</taxon>
        <taxon>Bacillati</taxon>
        <taxon>Bacillota</taxon>
        <taxon>Bacilli</taxon>
        <taxon>Lactobacillales</taxon>
        <taxon>Lactobacillaceae</taxon>
        <taxon>Lactiplantibacillus</taxon>
    </lineage>
</organism>
<dbReference type="GO" id="GO:0043041">
    <property type="term" value="P:amino acid activation for nonribosomal peptide biosynthetic process"/>
    <property type="evidence" value="ECO:0007669"/>
    <property type="project" value="TreeGrafter"/>
</dbReference>
<keyword evidence="4" id="KW-0045">Antibiotic biosynthesis</keyword>
<feature type="domain" description="Carrier" evidence="5">
    <location>
        <begin position="1465"/>
        <end position="1544"/>
    </location>
</feature>
<keyword evidence="2" id="KW-0596">Phosphopantetheine</keyword>
<evidence type="ECO:0000259" key="5">
    <source>
        <dbReference type="PROSITE" id="PS50075"/>
    </source>
</evidence>
<dbReference type="Gene3D" id="3.30.559.30">
    <property type="entry name" value="Nonribosomal peptide synthetase, condensation domain"/>
    <property type="match status" value="6"/>
</dbReference>
<dbReference type="InterPro" id="IPR023213">
    <property type="entry name" value="CAT-like_dom_sf"/>
</dbReference>
<dbReference type="NCBIfam" id="TIGR01733">
    <property type="entry name" value="AA-adenyl-dom"/>
    <property type="match status" value="4"/>
</dbReference>
<dbReference type="PANTHER" id="PTHR45527:SF1">
    <property type="entry name" value="FATTY ACID SYNTHASE"/>
    <property type="match status" value="1"/>
</dbReference>
<name>A0AAX1K7Q7_LACPN</name>
<dbReference type="GO" id="GO:0005737">
    <property type="term" value="C:cytoplasm"/>
    <property type="evidence" value="ECO:0007669"/>
    <property type="project" value="TreeGrafter"/>
</dbReference>
<evidence type="ECO:0000256" key="1">
    <source>
        <dbReference type="ARBA" id="ARBA00001957"/>
    </source>
</evidence>
<accession>A0AAX1K7Q7</accession>
<reference evidence="6 7" key="1">
    <citation type="submission" date="2020-12" db="EMBL/GenBank/DDBJ databases">
        <title>Whole genome sequencing of Lactobacillus plantarum PC518.</title>
        <authorList>
            <person name="Guo Q."/>
        </authorList>
    </citation>
    <scope>NUCLEOTIDE SEQUENCE [LARGE SCALE GENOMIC DNA]</scope>
    <source>
        <strain evidence="6 7">PC518</strain>
    </source>
</reference>
<feature type="domain" description="Carrier" evidence="5">
    <location>
        <begin position="2420"/>
        <end position="2500"/>
    </location>
</feature>
<dbReference type="InterPro" id="IPR000873">
    <property type="entry name" value="AMP-dep_synth/lig_dom"/>
</dbReference>
<feature type="domain" description="Carrier" evidence="5">
    <location>
        <begin position="3401"/>
        <end position="3478"/>
    </location>
</feature>
<dbReference type="CDD" id="cd19531">
    <property type="entry name" value="LCL_NRPS-like"/>
    <property type="match status" value="2"/>
</dbReference>
<dbReference type="GO" id="GO:0044550">
    <property type="term" value="P:secondary metabolite biosynthetic process"/>
    <property type="evidence" value="ECO:0007669"/>
    <property type="project" value="TreeGrafter"/>
</dbReference>
<dbReference type="InterPro" id="IPR010071">
    <property type="entry name" value="AA_adenyl_dom"/>
</dbReference>
<dbReference type="CDD" id="cd05930">
    <property type="entry name" value="A_NRPS"/>
    <property type="match status" value="5"/>
</dbReference>
<dbReference type="InterPro" id="IPR006162">
    <property type="entry name" value="Ppantetheine_attach_site"/>
</dbReference>
<evidence type="ECO:0000256" key="2">
    <source>
        <dbReference type="ARBA" id="ARBA00022450"/>
    </source>
</evidence>
<proteinExistence type="predicted"/>
<dbReference type="Pfam" id="PF00501">
    <property type="entry name" value="AMP-binding"/>
    <property type="match status" value="5"/>
</dbReference>
<dbReference type="InterPro" id="IPR001242">
    <property type="entry name" value="Condensation_dom"/>
</dbReference>
<feature type="domain" description="Carrier" evidence="5">
    <location>
        <begin position="4804"/>
        <end position="4881"/>
    </location>
</feature>
<dbReference type="GO" id="GO:0031177">
    <property type="term" value="F:phosphopantetheine binding"/>
    <property type="evidence" value="ECO:0007669"/>
    <property type="project" value="TreeGrafter"/>
</dbReference>
<dbReference type="RefSeq" id="WP_198073233.1">
    <property type="nucleotide sequence ID" value="NZ_CP065802.1"/>
</dbReference>
<dbReference type="Proteomes" id="UP000595466">
    <property type="component" value="Chromosome"/>
</dbReference>
<dbReference type="SUPFAM" id="SSF47336">
    <property type="entry name" value="ACP-like"/>
    <property type="match status" value="5"/>
</dbReference>
<dbReference type="Gene3D" id="3.30.300.30">
    <property type="match status" value="5"/>
</dbReference>
<dbReference type="PROSITE" id="PS00455">
    <property type="entry name" value="AMP_BINDING"/>
    <property type="match status" value="5"/>
</dbReference>
<dbReference type="Pfam" id="PF00550">
    <property type="entry name" value="PP-binding"/>
    <property type="match status" value="5"/>
</dbReference>
<evidence type="ECO:0000313" key="7">
    <source>
        <dbReference type="Proteomes" id="UP000595466"/>
    </source>
</evidence>
<dbReference type="PROSITE" id="PS00012">
    <property type="entry name" value="PHOSPHOPANTETHEINE"/>
    <property type="match status" value="4"/>
</dbReference>
<evidence type="ECO:0000256" key="4">
    <source>
        <dbReference type="ARBA" id="ARBA00023194"/>
    </source>
</evidence>
<dbReference type="InterPro" id="IPR009081">
    <property type="entry name" value="PP-bd_ACP"/>
</dbReference>
<dbReference type="PANTHER" id="PTHR45527">
    <property type="entry name" value="NONRIBOSOMAL PEPTIDE SYNTHETASE"/>
    <property type="match status" value="1"/>
</dbReference>
<dbReference type="EMBL" id="CP066817">
    <property type="protein sequence ID" value="QQM60547.1"/>
    <property type="molecule type" value="Genomic_DNA"/>
</dbReference>
<dbReference type="Pfam" id="PF00668">
    <property type="entry name" value="Condensation"/>
    <property type="match status" value="6"/>
</dbReference>
<comment type="cofactor">
    <cofactor evidence="1">
        <name>pantetheine 4'-phosphate</name>
        <dbReference type="ChEBI" id="CHEBI:47942"/>
    </cofactor>
</comment>
<dbReference type="GO" id="GO:0003824">
    <property type="term" value="F:catalytic activity"/>
    <property type="evidence" value="ECO:0007669"/>
    <property type="project" value="InterPro"/>
</dbReference>
<dbReference type="SUPFAM" id="SSF52777">
    <property type="entry name" value="CoA-dependent acyltransferases"/>
    <property type="match status" value="12"/>
</dbReference>
<evidence type="ECO:0000256" key="3">
    <source>
        <dbReference type="ARBA" id="ARBA00022553"/>
    </source>
</evidence>
<dbReference type="GO" id="GO:0008610">
    <property type="term" value="P:lipid biosynthetic process"/>
    <property type="evidence" value="ECO:0007669"/>
    <property type="project" value="UniProtKB-ARBA"/>
</dbReference>
<dbReference type="PROSITE" id="PS50075">
    <property type="entry name" value="CARRIER"/>
    <property type="match status" value="5"/>
</dbReference>
<dbReference type="GO" id="GO:0017000">
    <property type="term" value="P:antibiotic biosynthetic process"/>
    <property type="evidence" value="ECO:0007669"/>
    <property type="project" value="UniProtKB-KW"/>
</dbReference>
<dbReference type="InterPro" id="IPR036736">
    <property type="entry name" value="ACP-like_sf"/>
</dbReference>
<protein>
    <submittedName>
        <fullName evidence="6">Amino acid adenylation domain-containing protein</fullName>
    </submittedName>
</protein>
<dbReference type="Gene3D" id="3.30.559.10">
    <property type="entry name" value="Chloramphenicol acetyltransferase-like domain"/>
    <property type="match status" value="6"/>
</dbReference>
<evidence type="ECO:0000313" key="6">
    <source>
        <dbReference type="EMBL" id="QQM60547.1"/>
    </source>
</evidence>
<dbReference type="NCBIfam" id="NF003417">
    <property type="entry name" value="PRK04813.1"/>
    <property type="match status" value="5"/>
</dbReference>
<dbReference type="InterPro" id="IPR045851">
    <property type="entry name" value="AMP-bd_C_sf"/>
</dbReference>
<dbReference type="InterPro" id="IPR042099">
    <property type="entry name" value="ANL_N_sf"/>
</dbReference>
<dbReference type="InterPro" id="IPR020845">
    <property type="entry name" value="AMP-binding_CS"/>
</dbReference>
<feature type="domain" description="Carrier" evidence="5">
    <location>
        <begin position="477"/>
        <end position="552"/>
    </location>
</feature>
<dbReference type="Gene3D" id="1.10.1200.10">
    <property type="entry name" value="ACP-like"/>
    <property type="match status" value="5"/>
</dbReference>
<gene>
    <name evidence="6" type="ORF">JH395_12575</name>
</gene>
<dbReference type="SUPFAM" id="SSF56801">
    <property type="entry name" value="Acetyl-CoA synthetase-like"/>
    <property type="match status" value="5"/>
</dbReference>
<sequence length="5289" mass="602653">MLNTIITRFEEQVEKVPEQNAVVFGQKKLNYRQLDKKSNIVANYLIKNCQVKHGDIVPLLLDRSENMIVAIIAVLKAGAAYTALSKQYPQNRIDFIREQTNAAIIVDDKLLSQALVGTDSSNPDCKHGIQDLAYVVYTSGTTGHPKGVLHSNLSVTSHIDSYWKAIGLSDEHYNMLFLVNYVFSVATTQIFGALLHGDTLVISNSNAVEDIDHLERYINTEKINYFQCTPSLANSIDFSRLTSVKTVAVAGEKIPRSLFTNTHDNQATLVNVYGQSEFHAGTTNIINTVDDINKIGHPVNGMRAYVVDGKMNEVTEGQIGEICFSGNQLANGYLNLELETQEHFIDNPFDKGVLCATGDLVKKLPNNEFEFIGRKDFQLNINGIRTEPAEIETQLLTVAEIRDVVVTSYKNQTLIAYYVSDAPLNESAIKNAVKNKLSSYMQPEYYKWMKAFPLNENGKIDRKKLPDINIRRVGYVAPKTEIEKALAQLYERALKVDHVGKNDNFFQLGANSLQAMQLANAIVAVSGKRLTAENIYNNQPLGKLAKFIDTYNESKLTTIQQSKSRNIFQMSPAEKRMFVLYELNHDSTDYNEQTVLNSSTRLDENRLKRALKALVLRHEILRTAFYRQNDHYMQKVLSNNQLDFTVIDKEISNYQELVKPFDLEAGETMRIRLIKGEKVDKLFVDKHHIITDGTSETVFYTELEKLYRGEKLDPVKFQYKDYSEWFNELDVSDDKQWWNRQLIDYQRLELATDYPWSKNHVAVGTTVYKKFDADMVAKLRNLAHETSSSEYMILFSVLSAFLSKTYHSNDFILGTVASGRVDAATENMLGMFINTLPVRVNIKPNLTVLEYLAMMKKTLLASLAHQNYQFEDIVHDLHATSDVGNPMFDCMFVFQNTKNMHHRFDAPAVKDSYETTESKFALTFEIFENDNDMELHLNYDSTLFERPTVDMLVHSLTIMLENFVQSLNNKLSKLSMITQIEKNQLLTFPKTDNHESVIDLFEQQVMKHPNALALEFDDKKWTYAELNRRVNRVANYLVKKLDVKSEQKIPLLLRRTDKMVVAILSVLKAGAAYVPVSLKYPSERINFITKACNAQFVIDDQFMERDFPRDDENLQMRIEQNQLAYLIFTSGTSGNPKGVMVEHHNLSNYVLEVSRMKNSGMHEGMKNGAFFEYVFDSSVHDLIRPFVLGESVVVLDTDLIFDIDKFISTLNQYQINAIGMTPSLAARVDLNRVSSLEYIYCGGEAITRDVINKYADTPIQLNNCYGPTETTVLSFANNDVHDLSIGRPIGGVDAYVLDDNRQLLPAGAVGNLYIGGAQVTRGYLNRAEETEKHYINNPFGKGIIYDTGDLVRRLYDDSFQYFGRKDFQVKIRGYRVELGEIEKQLQAVEGIEQAKVIAKDGNLIAYYISKCSIDSDDLYNQLSKSLADYMVPSMYMHMLDFPLTINGKLDVRALPEPVQQEEYVAPRNRREKEIADAFAKVLNLNSVSVKANFFRLGGNSIIAISLANMINVSVKTIFDCKTVANLAMQHDSIQKISKQKFLHEEDQNLSFAQERLFFIDQLEGGTNAYNIPMLLDLQEDVDHVKLEKSIQTVIQRHEVLRTVIRGSYQQVMTSPVKITHEPINIDEFFAYKFHLSSEIPIRINIYHNQLAINVHHIAFDGWSTDIFLTELTDLYNGKDLPRKTVQYKDFAKWQINNQTQDMLKPQRSYWLKELNGYSPIDFPTDYVRPQRFDYTGDELNYHLSDGLIQQLNQVARMHDTSFYCVALSAFILLLSAYSNQNDVVVGTPIAGRHIQGTEDMIGFFVNSLAIRTTFDNGIKFTDLLSKVTRKIAISQANQDLPFEQLVEALHIKKDMSRNPIFQIMFSIEDNMDSLIGKNALFNSLNQNLSLKSSKFDFSLTYRGNNLNLTYATKLFKRETILNIVKTYELILKQIANEPSRRLDSIQLSMQEIACQHENYPEKSLANLFEEQVLRTPDQVAINFKQYQLTYGELNIRANKVAHSLIDQGIKPGMHVPILLPRNERFVIAILGVLKAGANYVPLSLDYPKERVDYILDKIHANLVIDDEFQVTSDDGNNLALNIPTDSLAYIIFTSGTTGKPKGVMVEQRGVVNTIYNHIQLLGAQSKLRMTHFANFVFDVSVLELFYGLLTGANIYLLDNLIRVDYQLLKQFVIKNKISLMILPPAVLNAEDLLPVNKLVVAGESTPEEIYKAYEKNHTQMFNAYGPTEVTVIGTVKEYESVMSSNNIGQALKNMTACALDNQNRVVPIGAIGELCIGGPGVARGYISDRGKTEKAFINHPRLGRLYRTGDMVKQLPSGDFIYLGRNDFQVKIRGFRVELGEIEARLMEQPSITRCLVRAHGTNLIAYYQGKLEHTLEKQLPSYMVPSNYVHLDKFPMTINGKIDLRKLPEPEIEHAKFVAPKTAREKQIAEEICGLLNLERVSVLDDFYELGGNSILALKLANHINLQVKQIFDSRNIRELAKMKSNYVRVTKGNFEKVSDQKLSFAQERLWFVEQFEDNLSAYNVPVVLNLKKDVSKEKIESALKSLVQRHEILRTCIKGDYQIVTNQELQITHDCINVNEYLNRPFNLTKNIPIRVNLYARKLVIDIHHMAFDGWSTEVFLRELHQLYYQEPLVSLTVQYKDFAQWQRKYVASSAVQEQLDFWKKELSGYETLNLPADYERPKNFTYRGKTLQVPFNNKLEHELLNFAKKQKTSLYTVMLSVLDLMLSRFSYQNDIIVGTPLANRNIEGTEDLIGFFINTLPIRTKVDEEQSFKELLSSNSLKVQGVQNMQDIPFEQIVKSLNVERDSSRNAIFQVLFSVQDFSKEIKNSNLFSGINQGLTGNSAKYDLSVMVENGYISFNYCSDIYKKTTISSMLNTYMTLLEKLLVQNNVPMQNVGKVDVVARGDVVNYPKKTVVELFKEQVAKTPQNVAIEYQNIQLTYETFDKLTNKFANSLLNAGIRPGDKVPLIMKRSEKMSIAIWGVLKAGCAYVPVSPEFPEERKQFILKQINAKVIVDDNYIIPKECSTLAPKYRPKLSDLAYIIFTSGTTGKPKGVMIEHGGLSNRIQWMNATYPITEKDRVYQKTNFVFDVSVWEQVWALLEGARIVFALEGGHKDPVYLANEIDNKNITVMHFVPSMLDAFLETLDVYRSDDTLPNFKLTSLKYVFCSGEALNINSVKLFRKLMPATRLFNLYGPTEASIDVTYFDCNKDNLNKVLIGKPVANTNCYVLSRTDHLLPVGAIGELALGGVQLARGYINQPELTAQKFVINAKLGRIYKTGDLVRLLSNGNIEYLGRNDMQVKVRGLRIELGEVETRLIEIKGITKAIVLAVNQQLVAYYISGNQLSEESIKQQLSTTLPDYMVPSAFVKLNAFPLTFNGKLDRRALPKPTLNEKGFIEPKTQSEFELQRIFAEVLGINVSQVSVTESFFRLGGDSIKAIQLSNRIEQQLHQTITIKQIFATKSIRNMAMLCGHKIVDKLISEQGTLTGEVQLSSIQKWFFDEVKSSRFIQAFKIKLPSNVDYKRLKVALTELVNYHDVLRMRFDGQKQMYSKKIESVKLQFVKAESQLTDSQVSFDLNGILYRFVVDEQDNTLIVICHHLIIDTVSWQILADDLNSLYNHAILPAKGTSYRQWITYTKKHPSEFKPVTIGKYNNDFQQEGESQTVIVSFDRKITDALLKRANRIYHTKINDVLLTALARSLKVITKTDINYVRLESHGRAELSDQLNVHRTVGWFTAMYPQTISTDLLETKHYTSQVRDYGVGYGERFGIHDDKLPGITFNYLGQLNNGELNPWSVIPEDTVVGKQASTSDFLQINGAISEQKLSFEFVGKQSEVSVLAKQYYAELGKLIEDLSTAERTYLTVEDIEVDISKKNLDSLQQEQELQTILPANKLQEGFIYQSLNNDTNDDAYVCSYIFDYDQPINVQMYRRAWKLAQDHFPSLRLALSSEYGTLLQVIPIHGYLDFNFVTGESVENVVHNQRIMGFDLKKGSLLRVCLVKNDANEYTCVLTNHHAISDGWSNPVLLNYVHTMYANLMQDKVTEFSDDSAYVNAQRYLSQPEHIDDEYWQKNLSEPVHPDLNGLFKLQAHEVKLEEVKRITDPKTKLYRISGELYRQLKRFTKENGITTSIVLQYAWHKLLSIYGGVSSTTVGVVNAGRNIPIEKIEDSVGLYIRTLPIQFSHTDKSINYQLHKLQDINNECMMHSNVSLAGLQRNGTRLFDTLFVYENYPVSTDSSSSMLKVHNFRAQEKLDYPLTVMLSELSDSLSFSLMFAGEIFAEATIDHLFAMVQRLVSQIVKGVNSFTFIEKAPNFGTAYYPEKTIAEEFELQVREHPNNIALDFKNIRYTFEELNQRANRVAHTLVEDYDIKLGDRVPLLLPKSENTIIAILAILKAGAVYVPMAVTFPKERIKYIVEKVEAKLVIDSEFMAQSFSNLKNNLNLAVKPNDLAYIIFTSGTTGQPKGVMVEHRNFIIYLSNILAAIKKTGTTNIEFGCIAEYVFDIFGTEVFGQLLRGKTVNLFAGEPEDFPQFMASHDVTTLQSTPGRISYFFQDNDSQILNTSLTTIMVGGEKMNAAFAKRFDNINLINIYGPTEGTVWTSMRRIESNYSNIGQPFPNYTHLVLDRKKRLLPQGAVGELYISGPQLSRGYYGQPELTQHAFLNNPYNDQHLSEYSRIYKTGDIVRVLSNGEFELIGRNDFQVKIRGFRIELGEIESAMLRVPGVKQVLALALGKEGSKYLGVYYVSNQEIARKDIERVISQYLTDYMMPSGYQHISEFPLTINGKIDRRALPEISYDNGVIYVEPQNSTEEQVKQIVCDLLTLKLDNTSMLENFFTIGGDSIKVIKLISILKNYFGKQVTIKEIFKAKTLKNIAELVANKNINDAEKSLSVTKQTFKDVTEQCLSSAQASYQKEPTNSYTNVKIAFKLKPNVDVERLIIAIEKEVKRQQILRSKIYDGFQIVDDTPFTVKQEKIDRNRYFSHVFNLQQEIPIKANIYNGEFTCVIDHIAFDGWSTSIFLDEIEAFYRGKDLPELPYQYKDFAKCQQNFLNGTQAKRQIDYWQHELSCYQPLLLPVDQTQIESNQLGDDVYIRLDDELYHELKVLVVNEGTTMHNLLLTVYFVLLSRVTRNNAISIAVPTVGRNVTGVENLIGLFINQFLITIDLDSIKTFSDLLKIVDEKMIAAQNNQDIPLPTVLEKLNISVTGNRAYFGIQGFKREALKHSSLFTSIPEMNQETVKDAFTDLAIFVWGQTIDINYAQSLFTRSKVEKFAGVYKDVLKQMIENIDGEI</sequence>
<dbReference type="Gene3D" id="3.40.50.12780">
    <property type="entry name" value="N-terminal domain of ligase-like"/>
    <property type="match status" value="5"/>
</dbReference>